<gene>
    <name evidence="2" type="ORF">GCM10007888_24200</name>
    <name evidence="1" type="ORF">MOX02_20450</name>
</gene>
<organism evidence="1 3">
    <name type="scientific">Methylobacterium oxalidis</name>
    <dbReference type="NCBI Taxonomy" id="944322"/>
    <lineage>
        <taxon>Bacteria</taxon>
        <taxon>Pseudomonadati</taxon>
        <taxon>Pseudomonadota</taxon>
        <taxon>Alphaproteobacteria</taxon>
        <taxon>Hyphomicrobiales</taxon>
        <taxon>Methylobacteriaceae</taxon>
        <taxon>Methylobacterium</taxon>
    </lineage>
</organism>
<dbReference type="AlphaFoldDB" id="A0A512J248"/>
<keyword evidence="4" id="KW-1185">Reference proteome</keyword>
<evidence type="ECO:0000313" key="3">
    <source>
        <dbReference type="Proteomes" id="UP000321960"/>
    </source>
</evidence>
<name>A0A512J248_9HYPH</name>
<dbReference type="EMBL" id="BJZU01000033">
    <property type="protein sequence ID" value="GEP04007.1"/>
    <property type="molecule type" value="Genomic_DNA"/>
</dbReference>
<evidence type="ECO:0000313" key="2">
    <source>
        <dbReference type="EMBL" id="GLS64039.1"/>
    </source>
</evidence>
<proteinExistence type="predicted"/>
<comment type="caution">
    <text evidence="1">The sequence shown here is derived from an EMBL/GenBank/DDBJ whole genome shotgun (WGS) entry which is preliminary data.</text>
</comment>
<reference evidence="1 3" key="3">
    <citation type="submission" date="2019-07" db="EMBL/GenBank/DDBJ databases">
        <title>Whole genome shotgun sequence of Methylobacterium oxalidis NBRC 107715.</title>
        <authorList>
            <person name="Hosoyama A."/>
            <person name="Uohara A."/>
            <person name="Ohji S."/>
            <person name="Ichikawa N."/>
        </authorList>
    </citation>
    <scope>NUCLEOTIDE SEQUENCE [LARGE SCALE GENOMIC DNA]</scope>
    <source>
        <strain evidence="1 3">NBRC 107715</strain>
    </source>
</reference>
<dbReference type="OrthoDB" id="9797829at2"/>
<reference evidence="4" key="2">
    <citation type="journal article" date="2019" name="Int. J. Syst. Evol. Microbiol.">
        <title>The Global Catalogue of Microorganisms (GCM) 10K type strain sequencing project: providing services to taxonomists for standard genome sequencing and annotation.</title>
        <authorList>
            <consortium name="The Broad Institute Genomics Platform"/>
            <consortium name="The Broad Institute Genome Sequencing Center for Infectious Disease"/>
            <person name="Wu L."/>
            <person name="Ma J."/>
        </authorList>
    </citation>
    <scope>NUCLEOTIDE SEQUENCE [LARGE SCALE GENOMIC DNA]</scope>
    <source>
        <strain evidence="4">NBRC 107715</strain>
    </source>
</reference>
<evidence type="ECO:0008006" key="5">
    <source>
        <dbReference type="Google" id="ProtNLM"/>
    </source>
</evidence>
<protein>
    <recommendedName>
        <fullName evidence="5">Methyltransferase type 11 domain-containing protein</fullName>
    </recommendedName>
</protein>
<dbReference type="Proteomes" id="UP000321960">
    <property type="component" value="Unassembled WGS sequence"/>
</dbReference>
<dbReference type="Proteomes" id="UP001156856">
    <property type="component" value="Unassembled WGS sequence"/>
</dbReference>
<accession>A0A512J248</accession>
<evidence type="ECO:0000313" key="1">
    <source>
        <dbReference type="EMBL" id="GEP04007.1"/>
    </source>
</evidence>
<reference evidence="2" key="4">
    <citation type="submission" date="2023-01" db="EMBL/GenBank/DDBJ databases">
        <title>Draft genome sequence of Methylobacterium oxalidis strain NBRC 107715.</title>
        <authorList>
            <person name="Sun Q."/>
            <person name="Mori K."/>
        </authorList>
    </citation>
    <scope>NUCLEOTIDE SEQUENCE</scope>
    <source>
        <strain evidence="2">NBRC 107715</strain>
    </source>
</reference>
<evidence type="ECO:0000313" key="4">
    <source>
        <dbReference type="Proteomes" id="UP001156856"/>
    </source>
</evidence>
<reference evidence="2" key="1">
    <citation type="journal article" date="2014" name="Int. J. Syst. Evol. Microbiol.">
        <title>Complete genome of a new Firmicutes species belonging to the dominant human colonic microbiota ('Ruminococcus bicirculans') reveals two chromosomes and a selective capacity to utilize plant glucans.</title>
        <authorList>
            <consortium name="NISC Comparative Sequencing Program"/>
            <person name="Wegmann U."/>
            <person name="Louis P."/>
            <person name="Goesmann A."/>
            <person name="Henrissat B."/>
            <person name="Duncan S.H."/>
            <person name="Flint H.J."/>
        </authorList>
    </citation>
    <scope>NUCLEOTIDE SEQUENCE</scope>
    <source>
        <strain evidence="2">NBRC 107715</strain>
    </source>
</reference>
<sequence length="187" mass="21134">MGTFAKLLRAAGINIYMTAIEVWGPYIKEYQLEDIYDQVICSDVRFVDGRQFRSPDLIFCGDVLEHMSHSEAEILIDRMLNARAVLLASVPLFHCEQGEAYGNPWERHVEEDYTVEKLRSLHQSCVHVEVDAHIGVGVYAGLNVSRSLIRDICDRASFAANRNTNAYPIAEYAPEELITAVAHAYKN</sequence>
<dbReference type="SUPFAM" id="SSF53335">
    <property type="entry name" value="S-adenosyl-L-methionine-dependent methyltransferases"/>
    <property type="match status" value="1"/>
</dbReference>
<dbReference type="InterPro" id="IPR029063">
    <property type="entry name" value="SAM-dependent_MTases_sf"/>
</dbReference>
<dbReference type="EMBL" id="BSPK01000033">
    <property type="protein sequence ID" value="GLS64039.1"/>
    <property type="molecule type" value="Genomic_DNA"/>
</dbReference>
<dbReference type="RefSeq" id="WP_147025665.1">
    <property type="nucleotide sequence ID" value="NZ_BJZU01000033.1"/>
</dbReference>